<name>A0A8H4ABT5_GIGMA</name>
<evidence type="ECO:0000313" key="3">
    <source>
        <dbReference type="Proteomes" id="UP000439903"/>
    </source>
</evidence>
<dbReference type="EMBL" id="WTPW01000841">
    <property type="protein sequence ID" value="KAF0475772.1"/>
    <property type="molecule type" value="Genomic_DNA"/>
</dbReference>
<protein>
    <submittedName>
        <fullName evidence="2">Uncharacterized protein</fullName>
    </submittedName>
</protein>
<feature type="region of interest" description="Disordered" evidence="1">
    <location>
        <begin position="14"/>
        <end position="40"/>
    </location>
</feature>
<sequence length="71" mass="8200">MNLKPIPWHVWNESESDFSETSSKSSSSESDSEEYEPKEVSINGYNMINTEFIALKDPVLNHFTLNFLDNE</sequence>
<gene>
    <name evidence="2" type="ORF">F8M41_024575</name>
</gene>
<evidence type="ECO:0000256" key="1">
    <source>
        <dbReference type="SAM" id="MobiDB-lite"/>
    </source>
</evidence>
<feature type="compositionally biased region" description="Low complexity" evidence="1">
    <location>
        <begin position="19"/>
        <end position="29"/>
    </location>
</feature>
<comment type="caution">
    <text evidence="2">The sequence shown here is derived from an EMBL/GenBank/DDBJ whole genome shotgun (WGS) entry which is preliminary data.</text>
</comment>
<keyword evidence="3" id="KW-1185">Reference proteome</keyword>
<dbReference type="OrthoDB" id="2440537at2759"/>
<evidence type="ECO:0000313" key="2">
    <source>
        <dbReference type="EMBL" id="KAF0475772.1"/>
    </source>
</evidence>
<organism evidence="2 3">
    <name type="scientific">Gigaspora margarita</name>
    <dbReference type="NCBI Taxonomy" id="4874"/>
    <lineage>
        <taxon>Eukaryota</taxon>
        <taxon>Fungi</taxon>
        <taxon>Fungi incertae sedis</taxon>
        <taxon>Mucoromycota</taxon>
        <taxon>Glomeromycotina</taxon>
        <taxon>Glomeromycetes</taxon>
        <taxon>Diversisporales</taxon>
        <taxon>Gigasporaceae</taxon>
        <taxon>Gigaspora</taxon>
    </lineage>
</organism>
<dbReference type="AlphaFoldDB" id="A0A8H4ABT5"/>
<reference evidence="2 3" key="1">
    <citation type="journal article" date="2019" name="Environ. Microbiol.">
        <title>At the nexus of three kingdoms: the genome of the mycorrhizal fungus Gigaspora margarita provides insights into plant, endobacterial and fungal interactions.</title>
        <authorList>
            <person name="Venice F."/>
            <person name="Ghignone S."/>
            <person name="Salvioli di Fossalunga A."/>
            <person name="Amselem J."/>
            <person name="Novero M."/>
            <person name="Xianan X."/>
            <person name="Sedzielewska Toro K."/>
            <person name="Morin E."/>
            <person name="Lipzen A."/>
            <person name="Grigoriev I.V."/>
            <person name="Henrissat B."/>
            <person name="Martin F.M."/>
            <person name="Bonfante P."/>
        </authorList>
    </citation>
    <scope>NUCLEOTIDE SEQUENCE [LARGE SCALE GENOMIC DNA]</scope>
    <source>
        <strain evidence="2 3">BEG34</strain>
    </source>
</reference>
<proteinExistence type="predicted"/>
<dbReference type="Proteomes" id="UP000439903">
    <property type="component" value="Unassembled WGS sequence"/>
</dbReference>
<accession>A0A8H4ABT5</accession>